<evidence type="ECO:0000256" key="2">
    <source>
        <dbReference type="ARBA" id="ARBA00022692"/>
    </source>
</evidence>
<comment type="caution">
    <text evidence="7">The sequence shown here is derived from an EMBL/GenBank/DDBJ whole genome shotgun (WGS) entry which is preliminary data.</text>
</comment>
<dbReference type="InterPro" id="IPR027359">
    <property type="entry name" value="Volt_channel_dom_sf"/>
</dbReference>
<dbReference type="EMBL" id="QREG01000006">
    <property type="protein sequence ID" value="REE00102.1"/>
    <property type="molecule type" value="Genomic_DNA"/>
</dbReference>
<dbReference type="Proteomes" id="UP000256779">
    <property type="component" value="Unassembled WGS sequence"/>
</dbReference>
<comment type="subcellular location">
    <subcellularLocation>
        <location evidence="1">Membrane</location>
        <topology evidence="1">Multi-pass membrane protein</topology>
    </subcellularLocation>
</comment>
<name>A0A3D9L4T4_MARFU</name>
<dbReference type="GO" id="GO:0005248">
    <property type="term" value="F:voltage-gated sodium channel activity"/>
    <property type="evidence" value="ECO:0007669"/>
    <property type="project" value="TreeGrafter"/>
</dbReference>
<dbReference type="RefSeq" id="WP_221409479.1">
    <property type="nucleotide sequence ID" value="NZ_QREG01000006.1"/>
</dbReference>
<feature type="domain" description="Ion transport" evidence="6">
    <location>
        <begin position="30"/>
        <end position="245"/>
    </location>
</feature>
<dbReference type="AlphaFoldDB" id="A0A3D9L4T4"/>
<dbReference type="SUPFAM" id="SSF81324">
    <property type="entry name" value="Voltage-gated potassium channels"/>
    <property type="match status" value="1"/>
</dbReference>
<evidence type="ECO:0000313" key="8">
    <source>
        <dbReference type="Proteomes" id="UP000256779"/>
    </source>
</evidence>
<protein>
    <submittedName>
        <fullName evidence="7">Voltage-gated sodium channel</fullName>
    </submittedName>
</protein>
<keyword evidence="7" id="KW-0813">Transport</keyword>
<evidence type="ECO:0000256" key="3">
    <source>
        <dbReference type="ARBA" id="ARBA00022989"/>
    </source>
</evidence>
<feature type="transmembrane region" description="Helical" evidence="5">
    <location>
        <begin position="210"/>
        <end position="235"/>
    </location>
</feature>
<reference evidence="7 8" key="1">
    <citation type="submission" date="2018-07" db="EMBL/GenBank/DDBJ databases">
        <title>Genomic Encyclopedia of Type Strains, Phase IV (KMG-IV): sequencing the most valuable type-strain genomes for metagenomic binning, comparative biology and taxonomic classification.</title>
        <authorList>
            <person name="Goeker M."/>
        </authorList>
    </citation>
    <scope>NUCLEOTIDE SEQUENCE [LARGE SCALE GENOMIC DNA]</scope>
    <source>
        <strain evidence="7 8">DSM 4134</strain>
    </source>
</reference>
<feature type="transmembrane region" description="Helical" evidence="5">
    <location>
        <begin position="98"/>
        <end position="118"/>
    </location>
</feature>
<proteinExistence type="predicted"/>
<dbReference type="PANTHER" id="PTHR10037">
    <property type="entry name" value="VOLTAGE-GATED CATION CHANNEL CALCIUM AND SODIUM"/>
    <property type="match status" value="1"/>
</dbReference>
<dbReference type="Gene3D" id="1.20.120.350">
    <property type="entry name" value="Voltage-gated potassium channels. Chain C"/>
    <property type="match status" value="1"/>
</dbReference>
<dbReference type="Pfam" id="PF00520">
    <property type="entry name" value="Ion_trans"/>
    <property type="match status" value="1"/>
</dbReference>
<evidence type="ECO:0000313" key="7">
    <source>
        <dbReference type="EMBL" id="REE00102.1"/>
    </source>
</evidence>
<dbReference type="GO" id="GO:0001518">
    <property type="term" value="C:voltage-gated sodium channel complex"/>
    <property type="evidence" value="ECO:0007669"/>
    <property type="project" value="TreeGrafter"/>
</dbReference>
<evidence type="ECO:0000256" key="5">
    <source>
        <dbReference type="SAM" id="Phobius"/>
    </source>
</evidence>
<dbReference type="InterPro" id="IPR005821">
    <property type="entry name" value="Ion_trans_dom"/>
</dbReference>
<organism evidence="7 8">
    <name type="scientific">Marinoscillum furvescens DSM 4134</name>
    <dbReference type="NCBI Taxonomy" id="1122208"/>
    <lineage>
        <taxon>Bacteria</taxon>
        <taxon>Pseudomonadati</taxon>
        <taxon>Bacteroidota</taxon>
        <taxon>Cytophagia</taxon>
        <taxon>Cytophagales</taxon>
        <taxon>Reichenbachiellaceae</taxon>
        <taxon>Marinoscillum</taxon>
    </lineage>
</organism>
<keyword evidence="2 5" id="KW-0812">Transmembrane</keyword>
<gene>
    <name evidence="7" type="ORF">C7460_10639</name>
</gene>
<keyword evidence="3 5" id="KW-1133">Transmembrane helix</keyword>
<evidence type="ECO:0000256" key="1">
    <source>
        <dbReference type="ARBA" id="ARBA00004141"/>
    </source>
</evidence>
<keyword evidence="7" id="KW-0407">Ion channel</keyword>
<sequence length="294" mass="34188">MEGQTKNPLSVIMDRVWRLNDLREFLESKGFQYTIIGLIILNAITIGLETSPAIRGAIGEWLTEIDKYILVVFTLEIALKIVTYKHRFFASPWNIFDFLIVAIALVPAAGPLHILRTLRILRTARLIKNVPKLRLIIESLLKSIPSIGWIAVLLFMIFYIFAVIGTDLYQDRFPEYFGDMGKTFFTLFQVMTLESWSSGIARPMMQEVPFAYFFFVPFILLATYTTLNVFIAIVVNTMNEINREEMKGEEQRVKDFVHMEHEQMLSYLEDIQKKVTQLESRLENEDKIKEKVEN</sequence>
<keyword evidence="8" id="KW-1185">Reference proteome</keyword>
<feature type="transmembrane region" description="Helical" evidence="5">
    <location>
        <begin position="139"/>
        <end position="164"/>
    </location>
</feature>
<evidence type="ECO:0000256" key="4">
    <source>
        <dbReference type="ARBA" id="ARBA00023136"/>
    </source>
</evidence>
<dbReference type="Gene3D" id="1.10.287.70">
    <property type="match status" value="1"/>
</dbReference>
<dbReference type="InterPro" id="IPR043203">
    <property type="entry name" value="VGCC_Ca_Na"/>
</dbReference>
<dbReference type="PANTHER" id="PTHR10037:SF62">
    <property type="entry name" value="SODIUM CHANNEL PROTEIN 60E"/>
    <property type="match status" value="1"/>
</dbReference>
<evidence type="ECO:0000259" key="6">
    <source>
        <dbReference type="Pfam" id="PF00520"/>
    </source>
</evidence>
<keyword evidence="4 5" id="KW-0472">Membrane</keyword>
<keyword evidence="7" id="KW-0406">Ion transport</keyword>
<accession>A0A3D9L4T4</accession>